<feature type="chain" id="PRO_5007878094" evidence="4">
    <location>
        <begin position="23"/>
        <end position="391"/>
    </location>
</feature>
<evidence type="ECO:0000256" key="2">
    <source>
        <dbReference type="ARBA" id="ARBA00022975"/>
    </source>
</evidence>
<evidence type="ECO:0000313" key="5">
    <source>
        <dbReference type="EMBL" id="KZZ94120.1"/>
    </source>
</evidence>
<dbReference type="AlphaFoldDB" id="A0A166P334"/>
<protein>
    <submittedName>
        <fullName evidence="5">Orotidine-5'-phosphate decarboxylase</fullName>
    </submittedName>
</protein>
<dbReference type="PANTHER" id="PTHR19278">
    <property type="entry name" value="OROTATE PHOSPHORIBOSYLTRANSFERASE"/>
    <property type="match status" value="1"/>
</dbReference>
<dbReference type="VEuPathDB" id="FungiDB:AAP_02213"/>
<dbReference type="Proteomes" id="UP000242877">
    <property type="component" value="Unassembled WGS sequence"/>
</dbReference>
<accession>A0A166P334</accession>
<dbReference type="Gene3D" id="3.20.20.70">
    <property type="entry name" value="Aldolase class I"/>
    <property type="match status" value="1"/>
</dbReference>
<feature type="signal peptide" evidence="4">
    <location>
        <begin position="1"/>
        <end position="22"/>
    </location>
</feature>
<dbReference type="GO" id="GO:0004588">
    <property type="term" value="F:orotate phosphoribosyltransferase activity"/>
    <property type="evidence" value="ECO:0007669"/>
    <property type="project" value="TreeGrafter"/>
</dbReference>
<evidence type="ECO:0000256" key="1">
    <source>
        <dbReference type="ARBA" id="ARBA00004725"/>
    </source>
</evidence>
<evidence type="ECO:0000256" key="3">
    <source>
        <dbReference type="SAM" id="MobiDB-lite"/>
    </source>
</evidence>
<dbReference type="InterPro" id="IPR013785">
    <property type="entry name" value="Aldolase_TIM"/>
</dbReference>
<keyword evidence="4" id="KW-0732">Signal</keyword>
<feature type="compositionally biased region" description="Polar residues" evidence="3">
    <location>
        <begin position="189"/>
        <end position="202"/>
    </location>
</feature>
<evidence type="ECO:0000313" key="6">
    <source>
        <dbReference type="Proteomes" id="UP000242877"/>
    </source>
</evidence>
<feature type="region of interest" description="Disordered" evidence="3">
    <location>
        <begin position="124"/>
        <end position="150"/>
    </location>
</feature>
<dbReference type="GO" id="GO:0019856">
    <property type="term" value="P:pyrimidine nucleobase biosynthetic process"/>
    <property type="evidence" value="ECO:0007669"/>
    <property type="project" value="TreeGrafter"/>
</dbReference>
<dbReference type="EMBL" id="AZGZ01000007">
    <property type="protein sequence ID" value="KZZ94120.1"/>
    <property type="molecule type" value="Genomic_DNA"/>
</dbReference>
<gene>
    <name evidence="5" type="ORF">AAP_02213</name>
</gene>
<dbReference type="OrthoDB" id="10263753at2759"/>
<feature type="region of interest" description="Disordered" evidence="3">
    <location>
        <begin position="189"/>
        <end position="222"/>
    </location>
</feature>
<keyword evidence="2" id="KW-0665">Pyrimidine biosynthesis</keyword>
<name>A0A166P334_9EURO</name>
<sequence length="391" mass="42791">MAALLRLAKAVGPFIAVLQVHADIIDDWSPEGASRLVEVSKNYGFLIWEGGRILNTHKHTGNQVLSSKEVQRDIDLARKRYTKGIVNVASWAGVASTWIIGPEEKQVGGDRLVPTLRRAARETVTSTTNAVRTEISAGQGSGDTPAEESDEIDWRIEDDDADLARKTSVISLTHTITQHTEVSVATSIETENDNGSLLSPTTEECEDSGVEINPPERDYPPPPINGRGLVLCVPAEPETECADACVNLARSHSDFIIGFVSGKAWVDVSNENFLTGTKPRDNESSETFAVFAPLESEHVFCSDAESFCRIHSKEHEPNSLCLSFDLMERNAGLCPGPSRSHSHQKEIHTLHQVVARALAVRKERIKASDKEVATNSKDTEFLFIPVISMNA</sequence>
<proteinExistence type="predicted"/>
<evidence type="ECO:0000256" key="4">
    <source>
        <dbReference type="SAM" id="SignalP"/>
    </source>
</evidence>
<dbReference type="PANTHER" id="PTHR19278:SF9">
    <property type="entry name" value="URIDINE 5'-MONOPHOSPHATE SYNTHASE"/>
    <property type="match status" value="1"/>
</dbReference>
<reference evidence="5 6" key="1">
    <citation type="journal article" date="2016" name="Genome Biol. Evol.">
        <title>Divergent and convergent evolution of fungal pathogenicity.</title>
        <authorList>
            <person name="Shang Y."/>
            <person name="Xiao G."/>
            <person name="Zheng P."/>
            <person name="Cen K."/>
            <person name="Zhan S."/>
            <person name="Wang C."/>
        </authorList>
    </citation>
    <scope>NUCLEOTIDE SEQUENCE [LARGE SCALE GENOMIC DNA]</scope>
    <source>
        <strain evidence="5 6">ARSEF 7405</strain>
    </source>
</reference>
<dbReference type="GO" id="GO:0006222">
    <property type="term" value="P:UMP biosynthetic process"/>
    <property type="evidence" value="ECO:0007669"/>
    <property type="project" value="TreeGrafter"/>
</dbReference>
<comment type="caution">
    <text evidence="5">The sequence shown here is derived from an EMBL/GenBank/DDBJ whole genome shotgun (WGS) entry which is preliminary data.</text>
</comment>
<organism evidence="5 6">
    <name type="scientific">Ascosphaera apis ARSEF 7405</name>
    <dbReference type="NCBI Taxonomy" id="392613"/>
    <lineage>
        <taxon>Eukaryota</taxon>
        <taxon>Fungi</taxon>
        <taxon>Dikarya</taxon>
        <taxon>Ascomycota</taxon>
        <taxon>Pezizomycotina</taxon>
        <taxon>Eurotiomycetes</taxon>
        <taxon>Eurotiomycetidae</taxon>
        <taxon>Onygenales</taxon>
        <taxon>Ascosphaeraceae</taxon>
        <taxon>Ascosphaera</taxon>
    </lineage>
</organism>
<comment type="pathway">
    <text evidence="1">Pyrimidine metabolism; UMP biosynthesis via de novo pathway.</text>
</comment>
<keyword evidence="6" id="KW-1185">Reference proteome</keyword>